<keyword evidence="4" id="KW-1185">Reference proteome</keyword>
<proteinExistence type="predicted"/>
<evidence type="ECO:0000259" key="2">
    <source>
        <dbReference type="Pfam" id="PF22483"/>
    </source>
</evidence>
<feature type="domain" description="Transposase for insertion sequence element IS21-like C-terminal" evidence="2">
    <location>
        <begin position="3"/>
        <end position="74"/>
    </location>
</feature>
<dbReference type="Pfam" id="PF22483">
    <property type="entry name" value="Mu-transpos_C_2"/>
    <property type="match status" value="1"/>
</dbReference>
<feature type="compositionally biased region" description="Basic residues" evidence="1">
    <location>
        <begin position="246"/>
        <end position="264"/>
    </location>
</feature>
<evidence type="ECO:0000313" key="4">
    <source>
        <dbReference type="Proteomes" id="UP001519311"/>
    </source>
</evidence>
<dbReference type="Proteomes" id="UP001519311">
    <property type="component" value="Unassembled WGS sequence"/>
</dbReference>
<dbReference type="InterPro" id="IPR054353">
    <property type="entry name" value="IstA-like_C"/>
</dbReference>
<protein>
    <recommendedName>
        <fullName evidence="2">Transposase for insertion sequence element IS21-like C-terminal domain-containing protein</fullName>
    </recommendedName>
</protein>
<feature type="compositionally biased region" description="Basic residues" evidence="1">
    <location>
        <begin position="92"/>
        <end position="117"/>
    </location>
</feature>
<sequence>MPLPQELFETGRLFTPRVDRYSQITVRTNRYSVPTRLIGKRVHVVLHASHLVVYDRNVEAARHERLIAKGSCRLDLDHYLEALIRKPGGARPPRRRTNRPPAHPTRRFPGSRRRPSHRCTSGGSRTCHRTPDRCLLWPPMTNCSDAAAPAAATIVREKPSDSAPPARLDRTGRRRRDRLRLPPPAAALDPQRVLRYRRPGDEGPDDLPRLPCRAADDRVRRPLPTPPGTADQGSWLPTGEVAAGLRLRRQPQHRRGHHPHPGQL</sequence>
<gene>
    <name evidence="3" type="ORF">JOF59_005259</name>
</gene>
<accession>A0ABS4VGW3</accession>
<feature type="region of interest" description="Disordered" evidence="1">
    <location>
        <begin position="86"/>
        <end position="130"/>
    </location>
</feature>
<name>A0ABS4VGW3_9ACTN</name>
<evidence type="ECO:0000256" key="1">
    <source>
        <dbReference type="SAM" id="MobiDB-lite"/>
    </source>
</evidence>
<feature type="region of interest" description="Disordered" evidence="1">
    <location>
        <begin position="154"/>
        <end position="264"/>
    </location>
</feature>
<evidence type="ECO:0000313" key="3">
    <source>
        <dbReference type="EMBL" id="MBP2362859.1"/>
    </source>
</evidence>
<reference evidence="3 4" key="1">
    <citation type="submission" date="2021-03" db="EMBL/GenBank/DDBJ databases">
        <title>Sequencing the genomes of 1000 actinobacteria strains.</title>
        <authorList>
            <person name="Klenk H.-P."/>
        </authorList>
    </citation>
    <scope>NUCLEOTIDE SEQUENCE [LARGE SCALE GENOMIC DNA]</scope>
    <source>
        <strain evidence="3 4">DSM 40843</strain>
    </source>
</reference>
<dbReference type="EMBL" id="JAGINS010000001">
    <property type="protein sequence ID" value="MBP2362859.1"/>
    <property type="molecule type" value="Genomic_DNA"/>
</dbReference>
<comment type="caution">
    <text evidence="3">The sequence shown here is derived from an EMBL/GenBank/DDBJ whole genome shotgun (WGS) entry which is preliminary data.</text>
</comment>
<organism evidence="3 4">
    <name type="scientific">Streptomyces clavifer</name>
    <dbReference type="NCBI Taxonomy" id="68188"/>
    <lineage>
        <taxon>Bacteria</taxon>
        <taxon>Bacillati</taxon>
        <taxon>Actinomycetota</taxon>
        <taxon>Actinomycetes</taxon>
        <taxon>Kitasatosporales</taxon>
        <taxon>Streptomycetaceae</taxon>
        <taxon>Streptomyces</taxon>
    </lineage>
</organism>